<proteinExistence type="predicted"/>
<sequence length="133" mass="14666">MDDASDDNDNDNGVAGRSGSPTRVTRSGSYDCAGQVQAQRQHSSFYAVVVPKTRDQSLVQHAREALLLMGCDWKSQFAQYCSTNLFQRLFPHRGSVGDQHGTLVILARTILHKTTEMKSTMKMTNKGTSIIST</sequence>
<evidence type="ECO:0000256" key="1">
    <source>
        <dbReference type="SAM" id="MobiDB-lite"/>
    </source>
</evidence>
<dbReference type="AlphaFoldDB" id="A0A177F7H5"/>
<name>A0A177F7H5_9EURO</name>
<comment type="caution">
    <text evidence="2">The sequence shown here is derived from an EMBL/GenBank/DDBJ whole genome shotgun (WGS) entry which is preliminary data.</text>
</comment>
<evidence type="ECO:0000313" key="3">
    <source>
        <dbReference type="Proteomes" id="UP000077002"/>
    </source>
</evidence>
<dbReference type="GeneID" id="34601345"/>
<feature type="compositionally biased region" description="Polar residues" evidence="1">
    <location>
        <begin position="19"/>
        <end position="28"/>
    </location>
</feature>
<protein>
    <submittedName>
        <fullName evidence="2">Uncharacterized protein</fullName>
    </submittedName>
</protein>
<dbReference type="RefSeq" id="XP_022511492.1">
    <property type="nucleotide sequence ID" value="XM_022656147.1"/>
</dbReference>
<gene>
    <name evidence="2" type="ORF">AYO21_06184</name>
</gene>
<keyword evidence="3" id="KW-1185">Reference proteome</keyword>
<evidence type="ECO:0000313" key="2">
    <source>
        <dbReference type="EMBL" id="OAG39540.1"/>
    </source>
</evidence>
<dbReference type="EMBL" id="LVKK01000042">
    <property type="protein sequence ID" value="OAG39540.1"/>
    <property type="molecule type" value="Genomic_DNA"/>
</dbReference>
<organism evidence="2 3">
    <name type="scientific">Fonsecaea monophora</name>
    <dbReference type="NCBI Taxonomy" id="254056"/>
    <lineage>
        <taxon>Eukaryota</taxon>
        <taxon>Fungi</taxon>
        <taxon>Dikarya</taxon>
        <taxon>Ascomycota</taxon>
        <taxon>Pezizomycotina</taxon>
        <taxon>Eurotiomycetes</taxon>
        <taxon>Chaetothyriomycetidae</taxon>
        <taxon>Chaetothyriales</taxon>
        <taxon>Herpotrichiellaceae</taxon>
        <taxon>Fonsecaea</taxon>
    </lineage>
</organism>
<feature type="compositionally biased region" description="Acidic residues" evidence="1">
    <location>
        <begin position="1"/>
        <end position="10"/>
    </location>
</feature>
<dbReference type="Proteomes" id="UP000077002">
    <property type="component" value="Unassembled WGS sequence"/>
</dbReference>
<feature type="region of interest" description="Disordered" evidence="1">
    <location>
        <begin position="1"/>
        <end position="29"/>
    </location>
</feature>
<accession>A0A177F7H5</accession>
<reference evidence="2 3" key="1">
    <citation type="submission" date="2016-03" db="EMBL/GenBank/DDBJ databases">
        <title>Draft genome sequence of the Fonsecaea monophora CBS 269.37.</title>
        <authorList>
            <person name="Bombassaro A."/>
            <person name="Vinicius W.A."/>
            <person name="De Hoog S."/>
            <person name="Sun J."/>
            <person name="Souza E.M."/>
            <person name="Raittz R.T."/>
            <person name="Costa F."/>
            <person name="Leao A.C."/>
            <person name="Tadra-Sfeir M.Z."/>
            <person name="Baura V."/>
            <person name="Balsanelli E."/>
            <person name="Pedrosa F.O."/>
            <person name="Moreno L.F."/>
            <person name="Steffens M.B."/>
            <person name="Xi L."/>
            <person name="Bocca A.L."/>
            <person name="Felipe M.S."/>
            <person name="Teixeira M."/>
            <person name="Telles Filho F.Q."/>
            <person name="Azevedo C.M."/>
            <person name="Gomes R."/>
            <person name="Vicente V.A."/>
        </authorList>
    </citation>
    <scope>NUCLEOTIDE SEQUENCE [LARGE SCALE GENOMIC DNA]</scope>
    <source>
        <strain evidence="2 3">CBS 269.37</strain>
    </source>
</reference>